<evidence type="ECO:0000313" key="1">
    <source>
        <dbReference type="EMBL" id="JAH61067.1"/>
    </source>
</evidence>
<organism evidence="1">
    <name type="scientific">Anguilla anguilla</name>
    <name type="common">European freshwater eel</name>
    <name type="synonym">Muraena anguilla</name>
    <dbReference type="NCBI Taxonomy" id="7936"/>
    <lineage>
        <taxon>Eukaryota</taxon>
        <taxon>Metazoa</taxon>
        <taxon>Chordata</taxon>
        <taxon>Craniata</taxon>
        <taxon>Vertebrata</taxon>
        <taxon>Euteleostomi</taxon>
        <taxon>Actinopterygii</taxon>
        <taxon>Neopterygii</taxon>
        <taxon>Teleostei</taxon>
        <taxon>Anguilliformes</taxon>
        <taxon>Anguillidae</taxon>
        <taxon>Anguilla</taxon>
    </lineage>
</organism>
<reference evidence="1" key="2">
    <citation type="journal article" date="2015" name="Fish Shellfish Immunol.">
        <title>Early steps in the European eel (Anguilla anguilla)-Vibrio vulnificus interaction in the gills: Role of the RtxA13 toxin.</title>
        <authorList>
            <person name="Callol A."/>
            <person name="Pajuelo D."/>
            <person name="Ebbesson L."/>
            <person name="Teles M."/>
            <person name="MacKenzie S."/>
            <person name="Amaro C."/>
        </authorList>
    </citation>
    <scope>NUCLEOTIDE SEQUENCE</scope>
</reference>
<reference evidence="1" key="1">
    <citation type="submission" date="2014-11" db="EMBL/GenBank/DDBJ databases">
        <authorList>
            <person name="Amaro Gonzalez C."/>
        </authorList>
    </citation>
    <scope>NUCLEOTIDE SEQUENCE</scope>
</reference>
<protein>
    <submittedName>
        <fullName evidence="1">Uncharacterized protein</fullName>
    </submittedName>
</protein>
<accession>A0A0E9U5P6</accession>
<proteinExistence type="predicted"/>
<dbReference type="EMBL" id="GBXM01047510">
    <property type="protein sequence ID" value="JAH61067.1"/>
    <property type="molecule type" value="Transcribed_RNA"/>
</dbReference>
<name>A0A0E9U5P6_ANGAN</name>
<sequence>MSLRRVRGEARRLFAAPGPRPFSLAPKYSLVLNRARSGQ</sequence>
<dbReference type="AlphaFoldDB" id="A0A0E9U5P6"/>